<organism evidence="10 13">
    <name type="scientific">Adineta steineri</name>
    <dbReference type="NCBI Taxonomy" id="433720"/>
    <lineage>
        <taxon>Eukaryota</taxon>
        <taxon>Metazoa</taxon>
        <taxon>Spiralia</taxon>
        <taxon>Gnathifera</taxon>
        <taxon>Rotifera</taxon>
        <taxon>Eurotatoria</taxon>
        <taxon>Bdelloidea</taxon>
        <taxon>Adinetida</taxon>
        <taxon>Adinetidae</taxon>
        <taxon>Adineta</taxon>
    </lineage>
</organism>
<dbReference type="EMBL" id="CAJNOM010000106">
    <property type="protein sequence ID" value="CAF1060257.1"/>
    <property type="molecule type" value="Genomic_DNA"/>
</dbReference>
<dbReference type="Proteomes" id="UP000663832">
    <property type="component" value="Unassembled WGS sequence"/>
</dbReference>
<evidence type="ECO:0000313" key="10">
    <source>
        <dbReference type="EMBL" id="CAF0939087.1"/>
    </source>
</evidence>
<keyword evidence="12" id="KW-1185">Reference proteome</keyword>
<feature type="transmembrane region" description="Helical" evidence="8">
    <location>
        <begin position="266"/>
        <end position="286"/>
    </location>
</feature>
<dbReference type="GO" id="GO:0004930">
    <property type="term" value="F:G protein-coupled receptor activity"/>
    <property type="evidence" value="ECO:0007669"/>
    <property type="project" value="UniProtKB-KW"/>
</dbReference>
<evidence type="ECO:0000256" key="3">
    <source>
        <dbReference type="ARBA" id="ARBA00022989"/>
    </source>
</evidence>
<feature type="transmembrane region" description="Helical" evidence="8">
    <location>
        <begin position="47"/>
        <end position="70"/>
    </location>
</feature>
<sequence length="305" mass="35632">MSELFIQVDVQLTRIFVPIIIILGVVSNLLNIILLTRRTLINHSCSLYFIALAITNLFYSSFLLICNLLADGYDLDPAKYLTIFCKILSYLLNFCPTLSVYFIVLATIDRYCASSINAQTRNLSNIRIARWTIGILIFILAVFFIGALIAFDISYNEEFSCIIRSDILFNRIFLIVNLILYTIIAPFLMIFFGLLTIYNTKQVRFRPVKISRYRRTEGQLSRMLLFQVGTHIVLTLPFCITFFMLILPIQIRFTSYFSIVFVICKLPFYLTVTTAFFLYILSARVYRNEFIRLMKKIFHARHSRY</sequence>
<dbReference type="Pfam" id="PF00001">
    <property type="entry name" value="7tm_1"/>
    <property type="match status" value="1"/>
</dbReference>
<dbReference type="Gene3D" id="1.20.1070.10">
    <property type="entry name" value="Rhodopsin 7-helix transmembrane proteins"/>
    <property type="match status" value="1"/>
</dbReference>
<keyword evidence="2 8" id="KW-0812">Transmembrane</keyword>
<comment type="caution">
    <text evidence="10">The sequence shown here is derived from an EMBL/GenBank/DDBJ whole genome shotgun (WGS) entry which is preliminary data.</text>
</comment>
<dbReference type="OrthoDB" id="10017929at2759"/>
<dbReference type="InterPro" id="IPR017452">
    <property type="entry name" value="GPCR_Rhodpsn_7TM"/>
</dbReference>
<evidence type="ECO:0000256" key="2">
    <source>
        <dbReference type="ARBA" id="ARBA00022692"/>
    </source>
</evidence>
<gene>
    <name evidence="10" type="ORF">BJG266_LOCUS12543</name>
    <name evidence="11" type="ORF">QVE165_LOCUS18114</name>
</gene>
<dbReference type="EMBL" id="CAJNOI010000048">
    <property type="protein sequence ID" value="CAF0939087.1"/>
    <property type="molecule type" value="Genomic_DNA"/>
</dbReference>
<keyword evidence="7" id="KW-0807">Transducer</keyword>
<dbReference type="GO" id="GO:0005886">
    <property type="term" value="C:plasma membrane"/>
    <property type="evidence" value="ECO:0007669"/>
    <property type="project" value="TreeGrafter"/>
</dbReference>
<feature type="domain" description="G-protein coupled receptors family 1 profile" evidence="9">
    <location>
        <begin position="27"/>
        <end position="279"/>
    </location>
</feature>
<feature type="transmembrane region" description="Helical" evidence="8">
    <location>
        <begin position="220"/>
        <end position="246"/>
    </location>
</feature>
<dbReference type="PANTHER" id="PTHR24243">
    <property type="entry name" value="G-PROTEIN COUPLED RECEPTOR"/>
    <property type="match status" value="1"/>
</dbReference>
<evidence type="ECO:0000259" key="9">
    <source>
        <dbReference type="PROSITE" id="PS50262"/>
    </source>
</evidence>
<evidence type="ECO:0000256" key="4">
    <source>
        <dbReference type="ARBA" id="ARBA00023040"/>
    </source>
</evidence>
<dbReference type="PRINTS" id="PR00237">
    <property type="entry name" value="GPCRRHODOPSN"/>
</dbReference>
<keyword evidence="4" id="KW-0297">G-protein coupled receptor</keyword>
<evidence type="ECO:0000256" key="7">
    <source>
        <dbReference type="ARBA" id="ARBA00023224"/>
    </source>
</evidence>
<reference evidence="10" key="1">
    <citation type="submission" date="2021-02" db="EMBL/GenBank/DDBJ databases">
        <authorList>
            <person name="Nowell W R."/>
        </authorList>
    </citation>
    <scope>NUCLEOTIDE SEQUENCE</scope>
</reference>
<evidence type="ECO:0000256" key="1">
    <source>
        <dbReference type="ARBA" id="ARBA00004141"/>
    </source>
</evidence>
<comment type="subcellular location">
    <subcellularLocation>
        <location evidence="1">Membrane</location>
        <topology evidence="1">Multi-pass membrane protein</topology>
    </subcellularLocation>
</comment>
<dbReference type="Proteomes" id="UP000663877">
    <property type="component" value="Unassembled WGS sequence"/>
</dbReference>
<evidence type="ECO:0000313" key="13">
    <source>
        <dbReference type="Proteomes" id="UP000663877"/>
    </source>
</evidence>
<evidence type="ECO:0000256" key="8">
    <source>
        <dbReference type="SAM" id="Phobius"/>
    </source>
</evidence>
<evidence type="ECO:0000256" key="6">
    <source>
        <dbReference type="ARBA" id="ARBA00023170"/>
    </source>
</evidence>
<evidence type="ECO:0000256" key="5">
    <source>
        <dbReference type="ARBA" id="ARBA00023136"/>
    </source>
</evidence>
<dbReference type="PROSITE" id="PS50262">
    <property type="entry name" value="G_PROTEIN_RECEP_F1_2"/>
    <property type="match status" value="1"/>
</dbReference>
<feature type="transmembrane region" description="Helical" evidence="8">
    <location>
        <begin position="128"/>
        <end position="151"/>
    </location>
</feature>
<name>A0A814C8D7_9BILA</name>
<proteinExistence type="predicted"/>
<keyword evidence="3 8" id="KW-1133">Transmembrane helix</keyword>
<dbReference type="SUPFAM" id="SSF81321">
    <property type="entry name" value="Family A G protein-coupled receptor-like"/>
    <property type="match status" value="1"/>
</dbReference>
<dbReference type="AlphaFoldDB" id="A0A814C8D7"/>
<protein>
    <recommendedName>
        <fullName evidence="9">G-protein coupled receptors family 1 profile domain-containing protein</fullName>
    </recommendedName>
</protein>
<feature type="transmembrane region" description="Helical" evidence="8">
    <location>
        <begin position="15"/>
        <end position="35"/>
    </location>
</feature>
<keyword evidence="5 8" id="KW-0472">Membrane</keyword>
<evidence type="ECO:0000313" key="11">
    <source>
        <dbReference type="EMBL" id="CAF1060257.1"/>
    </source>
</evidence>
<dbReference type="InterPro" id="IPR000276">
    <property type="entry name" value="GPCR_Rhodpsn"/>
</dbReference>
<keyword evidence="6" id="KW-0675">Receptor</keyword>
<accession>A0A814C8D7</accession>
<feature type="transmembrane region" description="Helical" evidence="8">
    <location>
        <begin position="90"/>
        <end position="108"/>
    </location>
</feature>
<feature type="transmembrane region" description="Helical" evidence="8">
    <location>
        <begin position="171"/>
        <end position="199"/>
    </location>
</feature>
<evidence type="ECO:0000313" key="12">
    <source>
        <dbReference type="Proteomes" id="UP000663832"/>
    </source>
</evidence>
<dbReference type="PANTHER" id="PTHR24243:SF230">
    <property type="entry name" value="G-PROTEIN COUPLED RECEPTORS FAMILY 1 PROFILE DOMAIN-CONTAINING PROTEIN"/>
    <property type="match status" value="1"/>
</dbReference>